<evidence type="ECO:0000313" key="1">
    <source>
        <dbReference type="EMBL" id="KAK1867223.1"/>
    </source>
</evidence>
<proteinExistence type="predicted"/>
<comment type="caution">
    <text evidence="1">The sequence shown here is derived from an EMBL/GenBank/DDBJ whole genome shotgun (WGS) entry which is preliminary data.</text>
</comment>
<dbReference type="EMBL" id="CM020620">
    <property type="protein sequence ID" value="KAK1867223.1"/>
    <property type="molecule type" value="Genomic_DNA"/>
</dbReference>
<accession>A0ACC3CBK2</accession>
<organism evidence="1 2">
    <name type="scientific">Pyropia yezoensis</name>
    <name type="common">Susabi-nori</name>
    <name type="synonym">Porphyra yezoensis</name>
    <dbReference type="NCBI Taxonomy" id="2788"/>
    <lineage>
        <taxon>Eukaryota</taxon>
        <taxon>Rhodophyta</taxon>
        <taxon>Bangiophyceae</taxon>
        <taxon>Bangiales</taxon>
        <taxon>Bangiaceae</taxon>
        <taxon>Pyropia</taxon>
    </lineage>
</organism>
<protein>
    <submittedName>
        <fullName evidence="1">Uncharacterized protein</fullName>
    </submittedName>
</protein>
<sequence length="678" mass="67949">MQARSRRRPIAARATAATAAASVSLLLLPPLLVSASSSTIPPLNTSVLQRVVRGVPPSRQNLMAAAASPAGPPLRCVPYGSPAGAAAVPVIPDSLNDDYCDCADGADEPGTAACAGAVTRRTFWCSAVTGAGSDDDDGDGGGAGGQGGDAASSTGTGSGLAPGAVASEGGQLLYASAVGDGVCDCCDGSDEAAGVCGNTCGVAAQAAASAADEAAAVVETGLADRVSLVAAAKEAAARDAAALAAARLAVAAAKRRVAASTAKMESTVAWKDAVRAAAEAAVTPTAAAATPEVTAAVTPVEAPPQPGHGQPDGSLDEPLVVQPAPSDAGEAGAVVERDAARVEVVSEVEDEENMGEPPMPDPELPPEDPDSMPDWEESDQGALGADEVPHDPVESGEGEAADLPPSAPDDCDGSSTGAPAVMLLRRATAAAGAASTWVSNTTRGRASLRLLVGALSRLSPLPTPSAAAAAAADKCVADAQAESSAARSALDEAERALSTAQSAVSPGSKDPVEDGSPAPTGAAAGRKFQVVASLGSTADPFGPDGVYRALLGKCIRRKKSQYEFELCVLERAAQFEGRRRIASLGNFVRWDDTDGSMIYEGGDSCWNGPRRSVRVSVTCGAGAPEIVDVDEPAVCVYAMTLRTPAACVPSEANRLRRKAAALRSAAQTAQQWAMKDEL</sequence>
<gene>
    <name evidence="1" type="ORF">I4F81_009730</name>
</gene>
<keyword evidence="2" id="KW-1185">Reference proteome</keyword>
<evidence type="ECO:0000313" key="2">
    <source>
        <dbReference type="Proteomes" id="UP000798662"/>
    </source>
</evidence>
<dbReference type="Proteomes" id="UP000798662">
    <property type="component" value="Chromosome 3"/>
</dbReference>
<name>A0ACC3CBK2_PYRYE</name>
<reference evidence="1" key="1">
    <citation type="submission" date="2019-11" db="EMBL/GenBank/DDBJ databases">
        <title>Nori genome reveals adaptations in red seaweeds to the harsh intertidal environment.</title>
        <authorList>
            <person name="Wang D."/>
            <person name="Mao Y."/>
        </authorList>
    </citation>
    <scope>NUCLEOTIDE SEQUENCE</scope>
    <source>
        <tissue evidence="1">Gametophyte</tissue>
    </source>
</reference>